<organism evidence="6 7">
    <name type="scientific">Ustilago trichophora</name>
    <dbReference type="NCBI Taxonomy" id="86804"/>
    <lineage>
        <taxon>Eukaryota</taxon>
        <taxon>Fungi</taxon>
        <taxon>Dikarya</taxon>
        <taxon>Basidiomycota</taxon>
        <taxon>Ustilaginomycotina</taxon>
        <taxon>Ustilaginomycetes</taxon>
        <taxon>Ustilaginales</taxon>
        <taxon>Ustilaginaceae</taxon>
        <taxon>Ustilago</taxon>
    </lineage>
</organism>
<dbReference type="GO" id="GO:0016705">
    <property type="term" value="F:oxidoreductase activity, acting on paired donors, with incorporation or reduction of molecular oxygen"/>
    <property type="evidence" value="ECO:0007669"/>
    <property type="project" value="InterPro"/>
</dbReference>
<dbReference type="PANTHER" id="PTHR24304:SF2">
    <property type="entry name" value="24-HYDROXYCHOLESTEROL 7-ALPHA-HYDROXYLASE"/>
    <property type="match status" value="1"/>
</dbReference>
<name>A0A5C3EGI2_9BASI</name>
<dbReference type="GO" id="GO:0005506">
    <property type="term" value="F:iron ion binding"/>
    <property type="evidence" value="ECO:0007669"/>
    <property type="project" value="InterPro"/>
</dbReference>
<evidence type="ECO:0000256" key="1">
    <source>
        <dbReference type="ARBA" id="ARBA00010617"/>
    </source>
</evidence>
<dbReference type="InterPro" id="IPR017972">
    <property type="entry name" value="Cyt_P450_CS"/>
</dbReference>
<keyword evidence="5" id="KW-0560">Oxidoreductase</keyword>
<evidence type="ECO:0000256" key="5">
    <source>
        <dbReference type="RuleBase" id="RU000461"/>
    </source>
</evidence>
<gene>
    <name evidence="6" type="ORF">UTRI_05460</name>
</gene>
<proteinExistence type="inferred from homology"/>
<evidence type="ECO:0000256" key="3">
    <source>
        <dbReference type="ARBA" id="ARBA00022723"/>
    </source>
</evidence>
<dbReference type="InterPro" id="IPR050529">
    <property type="entry name" value="CYP450_sterol_14alpha_dmase"/>
</dbReference>
<keyword evidence="3 5" id="KW-0479">Metal-binding</keyword>
<sequence>MMEINLTGGQSVLLTATLAFLCALVLLRRNKTRSTLSRTFPPAPLVDPAKCPDLGNFRDNWLSRRNNYGSVHRVLEPHGMYTTYIGDALTIKDVIDQPDRFDMSILHTGSAPMWHMSPSAGEWFAHTGGAVTVRHSSHLLSGSRLASLQERFVQAAARQLDAVQPGKKEDLCQVVSEAFFQATMEALFTKSFPKGQYQEFVLWDAELNAFCLGMQSERAVQARDHFYKIALQQIDESLSECSLQVREQLNELESKYGLSHEDAVAVVLRTAWLGSTQSPLSGAWLISILSRQPHNVSRIRNELQELQQNLGKPTEQIASNPDLLKGDNLPTLDNMVQELLRVYSAQSVPRMCLKDTVVRMMGPNNSVKEMQFKQGDILQILFWNVHDSKLNKDWWPEVKGQGKKWQGALETFDETRFQDSRRPGTVKVAGETLRTWTPFGYGARVCPGRYWAVAEIKAFVLLFLDRFNVSDVGEMPRPDPQRWLGVLHAMDAMPATISARS</sequence>
<dbReference type="GO" id="GO:0008395">
    <property type="term" value="F:steroid hydroxylase activity"/>
    <property type="evidence" value="ECO:0007669"/>
    <property type="project" value="TreeGrafter"/>
</dbReference>
<dbReference type="GO" id="GO:0020037">
    <property type="term" value="F:heme binding"/>
    <property type="evidence" value="ECO:0007669"/>
    <property type="project" value="InterPro"/>
</dbReference>
<reference evidence="6 7" key="1">
    <citation type="submission" date="2018-03" db="EMBL/GenBank/DDBJ databases">
        <authorList>
            <person name="Guldener U."/>
        </authorList>
    </citation>
    <scope>NUCLEOTIDE SEQUENCE [LARGE SCALE GENOMIC DNA]</scope>
    <source>
        <strain evidence="6 7">NBRC100155</strain>
    </source>
</reference>
<dbReference type="InterPro" id="IPR036396">
    <property type="entry name" value="Cyt_P450_sf"/>
</dbReference>
<keyword evidence="2 5" id="KW-0349">Heme</keyword>
<dbReference type="InterPro" id="IPR001128">
    <property type="entry name" value="Cyt_P450"/>
</dbReference>
<dbReference type="OrthoDB" id="3248974at2759"/>
<dbReference type="PANTHER" id="PTHR24304">
    <property type="entry name" value="CYTOCHROME P450 FAMILY 7"/>
    <property type="match status" value="1"/>
</dbReference>
<comment type="similarity">
    <text evidence="1 5">Belongs to the cytochrome P450 family.</text>
</comment>
<protein>
    <submittedName>
        <fullName evidence="6">Related to Cytochrome P450 8B1</fullName>
    </submittedName>
</protein>
<evidence type="ECO:0000256" key="4">
    <source>
        <dbReference type="ARBA" id="ARBA00023004"/>
    </source>
</evidence>
<dbReference type="AlphaFoldDB" id="A0A5C3EGI2"/>
<dbReference type="EMBL" id="OOIN01000029">
    <property type="protein sequence ID" value="SPO29638.1"/>
    <property type="molecule type" value="Genomic_DNA"/>
</dbReference>
<evidence type="ECO:0000313" key="7">
    <source>
        <dbReference type="Proteomes" id="UP000324022"/>
    </source>
</evidence>
<dbReference type="Gene3D" id="1.10.630.10">
    <property type="entry name" value="Cytochrome P450"/>
    <property type="match status" value="1"/>
</dbReference>
<evidence type="ECO:0000313" key="6">
    <source>
        <dbReference type="EMBL" id="SPO29638.1"/>
    </source>
</evidence>
<accession>A0A5C3EGI2</accession>
<evidence type="ECO:0000256" key="2">
    <source>
        <dbReference type="ARBA" id="ARBA00022617"/>
    </source>
</evidence>
<dbReference type="PROSITE" id="PS00086">
    <property type="entry name" value="CYTOCHROME_P450"/>
    <property type="match status" value="1"/>
</dbReference>
<keyword evidence="5" id="KW-0503">Monooxygenase</keyword>
<dbReference type="Proteomes" id="UP000324022">
    <property type="component" value="Unassembled WGS sequence"/>
</dbReference>
<keyword evidence="4 5" id="KW-0408">Iron</keyword>
<dbReference type="SUPFAM" id="SSF48264">
    <property type="entry name" value="Cytochrome P450"/>
    <property type="match status" value="1"/>
</dbReference>
<dbReference type="Pfam" id="PF00067">
    <property type="entry name" value="p450"/>
    <property type="match status" value="1"/>
</dbReference>
<keyword evidence="7" id="KW-1185">Reference proteome</keyword>